<feature type="non-terminal residue" evidence="5">
    <location>
        <position position="146"/>
    </location>
</feature>
<dbReference type="Pfam" id="PF15619">
    <property type="entry name" value="Lebercilin"/>
    <property type="match status" value="1"/>
</dbReference>
<dbReference type="PANTHER" id="PTHR16650">
    <property type="entry name" value="C21ORF13-RELATED"/>
    <property type="match status" value="1"/>
</dbReference>
<feature type="coiled-coil region" evidence="3">
    <location>
        <begin position="93"/>
        <end position="144"/>
    </location>
</feature>
<dbReference type="GO" id="GO:0042073">
    <property type="term" value="P:intraciliary transport"/>
    <property type="evidence" value="ECO:0007669"/>
    <property type="project" value="TreeGrafter"/>
</dbReference>
<name>A0A161M675_TRIIF</name>
<organism evidence="5">
    <name type="scientific">Triatoma infestans</name>
    <name type="common">Assassin bug</name>
    <dbReference type="NCBI Taxonomy" id="30076"/>
    <lineage>
        <taxon>Eukaryota</taxon>
        <taxon>Metazoa</taxon>
        <taxon>Ecdysozoa</taxon>
        <taxon>Arthropoda</taxon>
        <taxon>Hexapoda</taxon>
        <taxon>Insecta</taxon>
        <taxon>Pterygota</taxon>
        <taxon>Neoptera</taxon>
        <taxon>Paraneoptera</taxon>
        <taxon>Hemiptera</taxon>
        <taxon>Heteroptera</taxon>
        <taxon>Panheteroptera</taxon>
        <taxon>Cimicomorpha</taxon>
        <taxon>Reduviidae</taxon>
        <taxon>Triatominae</taxon>
        <taxon>Triatoma</taxon>
    </lineage>
</organism>
<evidence type="ECO:0000256" key="2">
    <source>
        <dbReference type="ARBA" id="ARBA00023054"/>
    </source>
</evidence>
<dbReference type="GO" id="GO:0005930">
    <property type="term" value="C:axoneme"/>
    <property type="evidence" value="ECO:0007669"/>
    <property type="project" value="TreeGrafter"/>
</dbReference>
<comment type="similarity">
    <text evidence="1">Belongs to the LCA5 family.</text>
</comment>
<keyword evidence="2 3" id="KW-0175">Coiled coil</keyword>
<evidence type="ECO:0000256" key="1">
    <source>
        <dbReference type="ARBA" id="ARBA00010229"/>
    </source>
</evidence>
<reference evidence="5" key="1">
    <citation type="submission" date="2016-04" db="EMBL/GenBank/DDBJ databases">
        <authorList>
            <person name="Calderon-Fernandez G.M.Sr."/>
        </authorList>
    </citation>
    <scope>NUCLEOTIDE SEQUENCE</scope>
    <source>
        <strain evidence="5">Int1</strain>
        <tissue evidence="5">Integument</tissue>
    </source>
</reference>
<reference evidence="5" key="2">
    <citation type="journal article" date="2017" name="J. Med. Entomol.">
        <title>Transcriptome Analysis of the Triatoma infestans (Hemiptera: Reduviidae) Integument.</title>
        <authorList>
            <person name="Calderon-Fernandez G.M."/>
            <person name="Moriconi D.E."/>
            <person name="Dulbecco A.B."/>
            <person name="Juarez M.P."/>
        </authorList>
    </citation>
    <scope>NUCLEOTIDE SEQUENCE</scope>
    <source>
        <strain evidence="5">Int1</strain>
        <tissue evidence="5">Integument</tissue>
    </source>
</reference>
<dbReference type="PANTHER" id="PTHR16650:SF6">
    <property type="entry name" value="GH21622P"/>
    <property type="match status" value="1"/>
</dbReference>
<dbReference type="AlphaFoldDB" id="A0A161M675"/>
<evidence type="ECO:0000259" key="4">
    <source>
        <dbReference type="Pfam" id="PF15619"/>
    </source>
</evidence>
<protein>
    <submittedName>
        <fullName evidence="5">Leucine-rich repeat-containing protein</fullName>
    </submittedName>
</protein>
<proteinExistence type="inferred from homology"/>
<evidence type="ECO:0000313" key="5">
    <source>
        <dbReference type="EMBL" id="JAR97340.1"/>
    </source>
</evidence>
<sequence length="146" mass="16763">MDSDSLHSSPILRVTTDISELKYRNECIKHTCNKPVSRESRNNISGNGFNRKKTLHPLHGCTPYQGRNNYCGSYHVNIQNAKSNVSTFTQRIMSAKLLRVKQLQNQLAESQSRVNELMTENKLLKTLQRRQDSALKKYEGSQEQLP</sequence>
<dbReference type="InterPro" id="IPR028933">
    <property type="entry name" value="Lebercilin_dom"/>
</dbReference>
<feature type="domain" description="Lebercilin" evidence="4">
    <location>
        <begin position="89"/>
        <end position="146"/>
    </location>
</feature>
<evidence type="ECO:0000256" key="3">
    <source>
        <dbReference type="SAM" id="Coils"/>
    </source>
</evidence>
<dbReference type="InterPro" id="IPR026188">
    <property type="entry name" value="Lebercilin-like"/>
</dbReference>
<dbReference type="EMBL" id="GEMB01005984">
    <property type="protein sequence ID" value="JAR97340.1"/>
    <property type="molecule type" value="Transcribed_RNA"/>
</dbReference>
<accession>A0A161M675</accession>